<dbReference type="Gene3D" id="3.30.760.10">
    <property type="entry name" value="RNA Cap, Translation Initiation Factor Eif4e"/>
    <property type="match status" value="1"/>
</dbReference>
<name>A0AA97I380_9EURY</name>
<gene>
    <name evidence="2" type="ORF">F1737_10480</name>
</gene>
<dbReference type="PANTHER" id="PTHR31977">
    <property type="entry name" value="UPF0696 PROTEIN C11ORF68"/>
    <property type="match status" value="1"/>
</dbReference>
<organism evidence="2 3">
    <name type="scientific">Methanochimaera problematica</name>
    <dbReference type="NCBI Taxonomy" id="2609417"/>
    <lineage>
        <taxon>Archaea</taxon>
        <taxon>Methanobacteriati</taxon>
        <taxon>Methanobacteriota</taxon>
        <taxon>Stenosarchaea group</taxon>
        <taxon>Methanomicrobia</taxon>
        <taxon>Methanomicrobiales</taxon>
        <taxon>Methanomicrobiaceae</taxon>
        <taxon>Methanochimaera</taxon>
    </lineage>
</organism>
<dbReference type="InterPro" id="IPR015034">
    <property type="entry name" value="Bles03"/>
</dbReference>
<dbReference type="KEGG" id="mefw:F1737_10480"/>
<dbReference type="EMBL" id="CP043875">
    <property type="protein sequence ID" value="WOF17070.1"/>
    <property type="molecule type" value="Genomic_DNA"/>
</dbReference>
<keyword evidence="3" id="KW-1185">Reference proteome</keyword>
<reference evidence="2 3" key="1">
    <citation type="submission" date="2019-09" db="EMBL/GenBank/DDBJ databases">
        <title>The complete genome of Methanoplanus sp. FWC-SCC4.</title>
        <authorList>
            <person name="Chen S.-C."/>
            <person name="Zhou Y.-Z."/>
            <person name="Lai M.-C."/>
        </authorList>
    </citation>
    <scope>NUCLEOTIDE SEQUENCE [LARGE SCALE GENOMIC DNA]</scope>
    <source>
        <strain evidence="2 3">FWC-SCC4</strain>
    </source>
</reference>
<dbReference type="RefSeq" id="WP_317136525.1">
    <property type="nucleotide sequence ID" value="NZ_CP043875.1"/>
</dbReference>
<evidence type="ECO:0000313" key="2">
    <source>
        <dbReference type="EMBL" id="WOF17070.1"/>
    </source>
</evidence>
<accession>A0AA97I380</accession>
<protein>
    <submittedName>
        <fullName evidence="2">DUF1917 domain-containing protein</fullName>
    </submittedName>
</protein>
<sequence length="217" mass="25175">MEGDTAPEEIGDVAYGIFEIILNKGLKSRGDYLFERVEREDDFRQDFEEIFSDFTTDYEILANALLEKFTDTNTIYNKICEGEGVFPSKTTQMYWIVQDAPDFEANPDDENRGGKWLIFLERDVADLMWRKIRDATVKGRLGISAKTSTAKENPDSRDDRIVIYVHTKDWEDADDVMNIREVLRELGVEQRIGYKRNIETYHGDYSEGGKKVTYYSA</sequence>
<comment type="similarity">
    <text evidence="1">Belongs to the UPF0696 family.</text>
</comment>
<dbReference type="InterPro" id="IPR023398">
    <property type="entry name" value="TIF_eIF4e-like"/>
</dbReference>
<proteinExistence type="inferred from homology"/>
<dbReference type="PANTHER" id="PTHR31977:SF1">
    <property type="entry name" value="UPF0696 PROTEIN C11ORF68"/>
    <property type="match status" value="1"/>
</dbReference>
<evidence type="ECO:0000256" key="1">
    <source>
        <dbReference type="ARBA" id="ARBA00010568"/>
    </source>
</evidence>
<dbReference type="SUPFAM" id="SSF55418">
    <property type="entry name" value="eIF4e-like"/>
    <property type="match status" value="1"/>
</dbReference>
<dbReference type="AlphaFoldDB" id="A0AA97I380"/>
<dbReference type="GeneID" id="85230599"/>
<dbReference type="Proteomes" id="UP001301797">
    <property type="component" value="Chromosome"/>
</dbReference>
<evidence type="ECO:0000313" key="3">
    <source>
        <dbReference type="Proteomes" id="UP001301797"/>
    </source>
</evidence>
<dbReference type="Pfam" id="PF08939">
    <property type="entry name" value="Bles03"/>
    <property type="match status" value="1"/>
</dbReference>